<evidence type="ECO:0000256" key="1">
    <source>
        <dbReference type="ARBA" id="ARBA00022884"/>
    </source>
</evidence>
<keyword evidence="6" id="KW-1185">Reference proteome</keyword>
<dbReference type="SUPFAM" id="SSF54928">
    <property type="entry name" value="RNA-binding domain, RBD"/>
    <property type="match status" value="1"/>
</dbReference>
<dbReference type="Gene3D" id="3.30.70.330">
    <property type="match status" value="1"/>
</dbReference>
<feature type="compositionally biased region" description="Acidic residues" evidence="3">
    <location>
        <begin position="301"/>
        <end position="321"/>
    </location>
</feature>
<evidence type="ECO:0000256" key="2">
    <source>
        <dbReference type="PROSITE-ProRule" id="PRU00176"/>
    </source>
</evidence>
<name>A0A835YZR3_9STRA</name>
<keyword evidence="1 2" id="KW-0694">RNA-binding</keyword>
<gene>
    <name evidence="5" type="ORF">JKP88DRAFT_278099</name>
</gene>
<dbReference type="InterPro" id="IPR035979">
    <property type="entry name" value="RBD_domain_sf"/>
</dbReference>
<dbReference type="PANTHER" id="PTHR48029">
    <property type="entry name" value="NUCLEOLAR PROTEIN 8"/>
    <property type="match status" value="1"/>
</dbReference>
<feature type="compositionally biased region" description="Low complexity" evidence="3">
    <location>
        <begin position="330"/>
        <end position="347"/>
    </location>
</feature>
<feature type="compositionally biased region" description="Basic and acidic residues" evidence="3">
    <location>
        <begin position="642"/>
        <end position="652"/>
    </location>
</feature>
<dbReference type="InterPro" id="IPR000504">
    <property type="entry name" value="RRM_dom"/>
</dbReference>
<dbReference type="Pfam" id="PF00076">
    <property type="entry name" value="RRM_1"/>
    <property type="match status" value="1"/>
</dbReference>
<dbReference type="EMBL" id="JAFCMP010000246">
    <property type="protein sequence ID" value="KAG5182435.1"/>
    <property type="molecule type" value="Genomic_DNA"/>
</dbReference>
<feature type="domain" description="RRM" evidence="4">
    <location>
        <begin position="10"/>
        <end position="93"/>
    </location>
</feature>
<feature type="region of interest" description="Disordered" evidence="3">
    <location>
        <begin position="598"/>
        <end position="695"/>
    </location>
</feature>
<sequence>MAAEAVEGPTRLHIGGVPNSVAADEVRALFSKVLQGGSTGTIAVELQADATTGIRRGFGYVQLPTAADAQSAMQAFNGTKWKGSKLSVAPAKDNYLERLKQQWKEDAEEAEALLHQPRPQPTPIGLAKLVKQGLPPRILRIRKRPGQPPLLVDPIPLEAAEGGGVTSLSAVAKKRKRPKPADAVLRAQRVSAFSANGGSSGDGSSADDDAADSIAEMWREAAVSVVPRADLARLATLPPEVSAAQQEEAAAAAAAPGGDDELTFVWGDEGGAADGGDGERGSDSGLGDDVGADSGVLDSGLDGEADTADDDAFQDTEDEGSGSDAGGAGDAASPAAALHKESAAPAPALVPPPLAKGRKPLTAADVDLDHMNRRGNRKPVFRTAVDELFLESSDDEGADAQARAAYDYEAETAGDAAVAGLLASADAAGADPTAPADAAALTVALEAEAQRSMAVLATMFDQDQLSKPKPAVGASGKPQALRSSGFVPQLRFDPDAPAVAAVAAPPPQRAAAPAARPAAAARRETAAAEAAAVGRNAGTAMDGAEAQQGEVRVTAAPAPSGERFIARVGTLTDIFSVQDKVTTKLSAEEKARATGFKLSSLFGGDDGGGGGGGDGGSEAGGGGSGGAGEATVHTFAFGGIAEDGKGGDESKTSKQKRTALEQAEPQQRRQQRVEDKENVDVKRGSKGAAAAPLPPAELRIWGDMDAIRARAAQFCRQGTDAEIEERWLQSRRNLTVDFKRKHKEALKSRSVAPTKGRRRGAAR</sequence>
<feature type="region of interest" description="Disordered" evidence="3">
    <location>
        <begin position="739"/>
        <end position="763"/>
    </location>
</feature>
<comment type="caution">
    <text evidence="5">The sequence shown here is derived from an EMBL/GenBank/DDBJ whole genome shotgun (WGS) entry which is preliminary data.</text>
</comment>
<feature type="compositionally biased region" description="Gly residues" evidence="3">
    <location>
        <begin position="604"/>
        <end position="628"/>
    </location>
</feature>
<dbReference type="Proteomes" id="UP000664859">
    <property type="component" value="Unassembled WGS sequence"/>
</dbReference>
<feature type="compositionally biased region" description="Low complexity" evidence="3">
    <location>
        <begin position="245"/>
        <end position="255"/>
    </location>
</feature>
<accession>A0A835YZR3</accession>
<evidence type="ECO:0000259" key="4">
    <source>
        <dbReference type="PROSITE" id="PS50102"/>
    </source>
</evidence>
<dbReference type="PROSITE" id="PS50102">
    <property type="entry name" value="RRM"/>
    <property type="match status" value="1"/>
</dbReference>
<feature type="region of interest" description="Disordered" evidence="3">
    <location>
        <begin position="245"/>
        <end position="358"/>
    </location>
</feature>
<dbReference type="InterPro" id="IPR012677">
    <property type="entry name" value="Nucleotide-bd_a/b_plait_sf"/>
</dbReference>
<dbReference type="PANTHER" id="PTHR48029:SF1">
    <property type="entry name" value="NUCLEOLAR PROTEIN 8"/>
    <property type="match status" value="1"/>
</dbReference>
<protein>
    <recommendedName>
        <fullName evidence="4">RRM domain-containing protein</fullName>
    </recommendedName>
</protein>
<dbReference type="AlphaFoldDB" id="A0A835YZR3"/>
<feature type="compositionally biased region" description="Basic and acidic residues" evidence="3">
    <location>
        <begin position="671"/>
        <end position="683"/>
    </location>
</feature>
<organism evidence="5 6">
    <name type="scientific">Tribonema minus</name>
    <dbReference type="NCBI Taxonomy" id="303371"/>
    <lineage>
        <taxon>Eukaryota</taxon>
        <taxon>Sar</taxon>
        <taxon>Stramenopiles</taxon>
        <taxon>Ochrophyta</taxon>
        <taxon>PX clade</taxon>
        <taxon>Xanthophyceae</taxon>
        <taxon>Tribonematales</taxon>
        <taxon>Tribonemataceae</taxon>
        <taxon>Tribonema</taxon>
    </lineage>
</organism>
<evidence type="ECO:0000313" key="5">
    <source>
        <dbReference type="EMBL" id="KAG5182435.1"/>
    </source>
</evidence>
<proteinExistence type="predicted"/>
<evidence type="ECO:0000313" key="6">
    <source>
        <dbReference type="Proteomes" id="UP000664859"/>
    </source>
</evidence>
<dbReference type="OrthoDB" id="21643at2759"/>
<reference evidence="5" key="1">
    <citation type="submission" date="2021-02" db="EMBL/GenBank/DDBJ databases">
        <title>First Annotated Genome of the Yellow-green Alga Tribonema minus.</title>
        <authorList>
            <person name="Mahan K.M."/>
        </authorList>
    </citation>
    <scope>NUCLEOTIDE SEQUENCE</scope>
    <source>
        <strain evidence="5">UTEX B ZZ1240</strain>
    </source>
</reference>
<dbReference type="GO" id="GO:0003723">
    <property type="term" value="F:RNA binding"/>
    <property type="evidence" value="ECO:0007669"/>
    <property type="project" value="UniProtKB-UniRule"/>
</dbReference>
<evidence type="ECO:0000256" key="3">
    <source>
        <dbReference type="SAM" id="MobiDB-lite"/>
    </source>
</evidence>
<dbReference type="SMART" id="SM00360">
    <property type="entry name" value="RRM"/>
    <property type="match status" value="1"/>
</dbReference>